<dbReference type="AlphaFoldDB" id="A0AAD9J4W0"/>
<dbReference type="SUPFAM" id="SSF57196">
    <property type="entry name" value="EGF/Laminin"/>
    <property type="match status" value="4"/>
</dbReference>
<reference evidence="10" key="1">
    <citation type="journal article" date="2023" name="Mol. Biol. Evol.">
        <title>Third-Generation Sequencing Reveals the Adaptive Role of the Epigenome in Three Deep-Sea Polychaetes.</title>
        <authorList>
            <person name="Perez M."/>
            <person name="Aroh O."/>
            <person name="Sun Y."/>
            <person name="Lan Y."/>
            <person name="Juniper S.K."/>
            <person name="Young C.R."/>
            <person name="Angers B."/>
            <person name="Qian P.Y."/>
        </authorList>
    </citation>
    <scope>NUCLEOTIDE SEQUENCE</scope>
    <source>
        <strain evidence="10">P08H-3</strain>
    </source>
</reference>
<dbReference type="Proteomes" id="UP001208570">
    <property type="component" value="Unassembled WGS sequence"/>
</dbReference>
<sequence length="558" mass="60684">MAGIYGLLLLLGVLHLAKAATRDCTLKEIVTSGTSVEFQTGESTSQTFSLVTIGSTTMLKLSESPGSKDSQVESCAVILKNNQPMEVIMSFHVLDGSTNRFCWKGILRSSVLFYVVGPENPVSTGYTTEQCLSLLGSTSAYNMMMKKPVPSNPNFAVDLSSIIQPGTYRLSYAFDNQQQNCAAESMTSSSVIVGTSSITFRPCGSITTSYHTPFNKELFVAGFVEDSMLDIIQGSDQVGGAFIVLVYHDVGQPFKYYLMRVFQAISTNMQQANYLEMFGTTNTADAYSPTGYVDRRYVPNKVINDVLTLHYNSESCQSSPCKNGGTCVNQWLKFICICPTGFTGDTCQILDDECSKNDHNGSLCSFHGRCVPTADSYTCECNDGYTGPKCQDTTTCRSDTCKNGGTCYDPKIDSLAVCDCVTGYYGAHCEDTETCKTQKPCKNGGTCYDGQNGEYTCFCPTDYTGKNCDGTDINNWFIGSIVLIVLLAVVMVVTLIVCCFFCARGTTLAPDGTEKSYDPFMTGGQDVAKSTSGYGPDGFTANRYPDPSFYNDGYTSRF</sequence>
<name>A0AAD9J4W0_9ANNE</name>
<keyword evidence="1 6" id="KW-0245">EGF-like domain</keyword>
<proteinExistence type="predicted"/>
<feature type="transmembrane region" description="Helical" evidence="7">
    <location>
        <begin position="476"/>
        <end position="503"/>
    </location>
</feature>
<keyword evidence="5" id="KW-0325">Glycoprotein</keyword>
<feature type="signal peptide" evidence="8">
    <location>
        <begin position="1"/>
        <end position="19"/>
    </location>
</feature>
<dbReference type="SMART" id="SM00181">
    <property type="entry name" value="EGF"/>
    <property type="match status" value="4"/>
</dbReference>
<dbReference type="GO" id="GO:0045197">
    <property type="term" value="P:establishment or maintenance of epithelial cell apical/basal polarity"/>
    <property type="evidence" value="ECO:0007669"/>
    <property type="project" value="TreeGrafter"/>
</dbReference>
<evidence type="ECO:0000256" key="6">
    <source>
        <dbReference type="PROSITE-ProRule" id="PRU00076"/>
    </source>
</evidence>
<dbReference type="PANTHER" id="PTHR24049:SF22">
    <property type="entry name" value="DROSOPHILA CRUMBS HOMOLOG"/>
    <property type="match status" value="1"/>
</dbReference>
<organism evidence="10 11">
    <name type="scientific">Paralvinella palmiformis</name>
    <dbReference type="NCBI Taxonomy" id="53620"/>
    <lineage>
        <taxon>Eukaryota</taxon>
        <taxon>Metazoa</taxon>
        <taxon>Spiralia</taxon>
        <taxon>Lophotrochozoa</taxon>
        <taxon>Annelida</taxon>
        <taxon>Polychaeta</taxon>
        <taxon>Sedentaria</taxon>
        <taxon>Canalipalpata</taxon>
        <taxon>Terebellida</taxon>
        <taxon>Terebelliformia</taxon>
        <taxon>Alvinellidae</taxon>
        <taxon>Paralvinella</taxon>
    </lineage>
</organism>
<dbReference type="InterPro" id="IPR001881">
    <property type="entry name" value="EGF-like_Ca-bd_dom"/>
</dbReference>
<dbReference type="CDD" id="cd00054">
    <property type="entry name" value="EGF_CA"/>
    <property type="match status" value="3"/>
</dbReference>
<dbReference type="InterPro" id="IPR051022">
    <property type="entry name" value="Notch_Cell-Fate_Det"/>
</dbReference>
<dbReference type="PROSITE" id="PS50026">
    <property type="entry name" value="EGF_3"/>
    <property type="match status" value="4"/>
</dbReference>
<evidence type="ECO:0000256" key="5">
    <source>
        <dbReference type="ARBA" id="ARBA00023180"/>
    </source>
</evidence>
<gene>
    <name evidence="10" type="ORF">LSH36_591g01023</name>
</gene>
<feature type="disulfide bond" evidence="6">
    <location>
        <begin position="338"/>
        <end position="347"/>
    </location>
</feature>
<evidence type="ECO:0000256" key="1">
    <source>
        <dbReference type="ARBA" id="ARBA00022536"/>
    </source>
</evidence>
<dbReference type="EMBL" id="JAODUP010000591">
    <property type="protein sequence ID" value="KAK2146652.1"/>
    <property type="molecule type" value="Genomic_DNA"/>
</dbReference>
<dbReference type="PROSITE" id="PS00022">
    <property type="entry name" value="EGF_1"/>
    <property type="match status" value="4"/>
</dbReference>
<keyword evidence="2 8" id="KW-0732">Signal</keyword>
<feature type="domain" description="EGF-like" evidence="9">
    <location>
        <begin position="350"/>
        <end position="391"/>
    </location>
</feature>
<dbReference type="SMART" id="SM00179">
    <property type="entry name" value="EGF_CA"/>
    <property type="match status" value="4"/>
</dbReference>
<dbReference type="GO" id="GO:0007157">
    <property type="term" value="P:heterophilic cell-cell adhesion via plasma membrane cell adhesion molecules"/>
    <property type="evidence" value="ECO:0007669"/>
    <property type="project" value="TreeGrafter"/>
</dbReference>
<dbReference type="FunFam" id="2.10.25.10:FF:000118">
    <property type="entry name" value="protein delta homolog 2"/>
    <property type="match status" value="1"/>
</dbReference>
<dbReference type="Gene3D" id="2.10.25.10">
    <property type="entry name" value="Laminin"/>
    <property type="match status" value="4"/>
</dbReference>
<feature type="disulfide bond" evidence="6">
    <location>
        <begin position="401"/>
        <end position="418"/>
    </location>
</feature>
<feature type="chain" id="PRO_5042152730" description="EGF-like domain-containing protein" evidence="8">
    <location>
        <begin position="20"/>
        <end position="558"/>
    </location>
</feature>
<evidence type="ECO:0000256" key="7">
    <source>
        <dbReference type="SAM" id="Phobius"/>
    </source>
</evidence>
<evidence type="ECO:0000313" key="11">
    <source>
        <dbReference type="Proteomes" id="UP001208570"/>
    </source>
</evidence>
<dbReference type="FunFam" id="2.10.25.10:FF:000109">
    <property type="entry name" value="Notch homolog 4, [Drosophila]"/>
    <property type="match status" value="1"/>
</dbReference>
<dbReference type="PROSITE" id="PS00010">
    <property type="entry name" value="ASX_HYDROXYL"/>
    <property type="match status" value="1"/>
</dbReference>
<keyword evidence="4 6" id="KW-1015">Disulfide bond</keyword>
<keyword evidence="11" id="KW-1185">Reference proteome</keyword>
<comment type="caution">
    <text evidence="6">Lacks conserved residue(s) required for the propagation of feature annotation.</text>
</comment>
<dbReference type="InterPro" id="IPR000742">
    <property type="entry name" value="EGF"/>
</dbReference>
<feature type="disulfide bond" evidence="6">
    <location>
        <begin position="381"/>
        <end position="390"/>
    </location>
</feature>
<dbReference type="GO" id="GO:0005886">
    <property type="term" value="C:plasma membrane"/>
    <property type="evidence" value="ECO:0007669"/>
    <property type="project" value="TreeGrafter"/>
</dbReference>
<keyword evidence="7" id="KW-0812">Transmembrane</keyword>
<dbReference type="PANTHER" id="PTHR24049">
    <property type="entry name" value="CRUMBS FAMILY MEMBER"/>
    <property type="match status" value="1"/>
</dbReference>
<dbReference type="PROSITE" id="PS01186">
    <property type="entry name" value="EGF_2"/>
    <property type="match status" value="3"/>
</dbReference>
<feature type="domain" description="EGF-like" evidence="9">
    <location>
        <begin position="392"/>
        <end position="430"/>
    </location>
</feature>
<accession>A0AAD9J4W0</accession>
<protein>
    <recommendedName>
        <fullName evidence="9">EGF-like domain-containing protein</fullName>
    </recommendedName>
</protein>
<keyword evidence="7" id="KW-0472">Membrane</keyword>
<dbReference type="Pfam" id="PF23106">
    <property type="entry name" value="EGF_Teneurin"/>
    <property type="match status" value="1"/>
</dbReference>
<keyword evidence="3" id="KW-0677">Repeat</keyword>
<feature type="disulfide bond" evidence="6">
    <location>
        <begin position="459"/>
        <end position="468"/>
    </location>
</feature>
<feature type="disulfide bond" evidence="6">
    <location>
        <begin position="420"/>
        <end position="429"/>
    </location>
</feature>
<dbReference type="InterPro" id="IPR000152">
    <property type="entry name" value="EGF-type_Asp/Asn_hydroxyl_site"/>
</dbReference>
<evidence type="ECO:0000256" key="4">
    <source>
        <dbReference type="ARBA" id="ARBA00023157"/>
    </source>
</evidence>
<dbReference type="PRINTS" id="PR00010">
    <property type="entry name" value="EGFBLOOD"/>
</dbReference>
<dbReference type="GO" id="GO:0005509">
    <property type="term" value="F:calcium ion binding"/>
    <property type="evidence" value="ECO:0007669"/>
    <property type="project" value="InterPro"/>
</dbReference>
<evidence type="ECO:0000256" key="3">
    <source>
        <dbReference type="ARBA" id="ARBA00022737"/>
    </source>
</evidence>
<comment type="caution">
    <text evidence="10">The sequence shown here is derived from an EMBL/GenBank/DDBJ whole genome shotgun (WGS) entry which is preliminary data.</text>
</comment>
<feature type="domain" description="EGF-like" evidence="9">
    <location>
        <begin position="431"/>
        <end position="469"/>
    </location>
</feature>
<feature type="domain" description="EGF-like" evidence="9">
    <location>
        <begin position="312"/>
        <end position="348"/>
    </location>
</feature>
<dbReference type="GO" id="GO:0032991">
    <property type="term" value="C:protein-containing complex"/>
    <property type="evidence" value="ECO:0007669"/>
    <property type="project" value="TreeGrafter"/>
</dbReference>
<evidence type="ECO:0000259" key="9">
    <source>
        <dbReference type="PROSITE" id="PS50026"/>
    </source>
</evidence>
<dbReference type="Pfam" id="PF00008">
    <property type="entry name" value="EGF"/>
    <property type="match status" value="2"/>
</dbReference>
<keyword evidence="7" id="KW-1133">Transmembrane helix</keyword>
<evidence type="ECO:0000256" key="8">
    <source>
        <dbReference type="SAM" id="SignalP"/>
    </source>
</evidence>
<evidence type="ECO:0000256" key="2">
    <source>
        <dbReference type="ARBA" id="ARBA00022729"/>
    </source>
</evidence>
<evidence type="ECO:0000313" key="10">
    <source>
        <dbReference type="EMBL" id="KAK2146652.1"/>
    </source>
</evidence>